<dbReference type="InterPro" id="IPR004843">
    <property type="entry name" value="Calcineurin-like_PHP"/>
</dbReference>
<dbReference type="InterPro" id="IPR032380">
    <property type="entry name" value="PNKP_ligase_dom"/>
</dbReference>
<evidence type="ECO:0000313" key="4">
    <source>
        <dbReference type="Proteomes" id="UP000029518"/>
    </source>
</evidence>
<evidence type="ECO:0000259" key="1">
    <source>
        <dbReference type="Pfam" id="PF00149"/>
    </source>
</evidence>
<dbReference type="SUPFAM" id="SSF52540">
    <property type="entry name" value="P-loop containing nucleoside triphosphate hydrolases"/>
    <property type="match status" value="1"/>
</dbReference>
<evidence type="ECO:0000313" key="3">
    <source>
        <dbReference type="EMBL" id="AIQ55714.1"/>
    </source>
</evidence>
<proteinExistence type="predicted"/>
<dbReference type="AlphaFoldDB" id="A0A089MGH2"/>
<dbReference type="InterPro" id="IPR029052">
    <property type="entry name" value="Metallo-depent_PP-like"/>
</dbReference>
<accession>A0A089MGH2</accession>
<sequence>MDIQTRVHTIFMLVGATECGKSTFAKEVLIPQLKLADSSKGMRTNVQYLSSDSIRQEILGYDYDKYDQVMLEASSHTFQLLFERLKLVTSWPINAEFVIMDTIGLAEDYRSKVRAIAQENNYNLEVILFDYRKREDYYASERSKKLISGHLNRLRKEVLPVLSREGYNKIHKVRAKDFLLEGAGEGEVLSNSDYRVIIEDWEAYTSAVLPQDLEYIVVGDVHECVQELQGLLRSYGYKIEEGKLSATDKLSNTKIILTGDWIDKGKQTRETIEFLYENRGHFLLVMGNHENFVYKYLRGEIQGTDPELLRTYFDSTRALKEDAELFSKFSVLVEDSKPFYRYIGMQGPSFYVTHAPCRNKYIGKLDTNSLRHQRNFRLDRESAYEQQLDFLKQEAVSNHPFHLFGHIAAKQTFRIKNKLHLDTGAVQGNGLTSVRISFKPFYKSHKSHQIVLQEELPTLFHEEQPVSLQELDYEAVRRLQYSSRNRVNFISGTMSPADKDVAAGELESLRKGLDYFAGRRVSEVVLQPKYMGSRCSVYLYREIEQCYAVSRNGYKVKAVDLTPVYEGLLQKFGAYMAEQNIRVLLLDGELLPWKALGDGLIERQFRPIGRALETELEFLRQHGFEESLGKLIQDYEASGFEQDQHHLTKEALNSSYGSHVYQTYKHIRDIRDSYVDLDQRDEAYQIYKQQLELYAGDAELEYKPFAILKEVLESGEERIPDGLTSEQYRFLNDDEVLVLDLNEPDAYIKAEEYFAKITVEKHMEGIVIKPEQEQQGVVPYLKVRNPGYLSIIYGYDYKFPHKYAKLMKQKNIAPKLRTSLAEHRLGRQLLEVKLDEISAENEVYKQIAANLLFEVTKEKEMDPRL</sequence>
<dbReference type="SUPFAM" id="SSF56300">
    <property type="entry name" value="Metallo-dependent phosphatases"/>
    <property type="match status" value="1"/>
</dbReference>
<keyword evidence="4" id="KW-1185">Reference proteome</keyword>
<dbReference type="OrthoDB" id="9807890at2"/>
<organism evidence="3 4">
    <name type="scientific">Paenibacillus borealis</name>
    <dbReference type="NCBI Taxonomy" id="160799"/>
    <lineage>
        <taxon>Bacteria</taxon>
        <taxon>Bacillati</taxon>
        <taxon>Bacillota</taxon>
        <taxon>Bacilli</taxon>
        <taxon>Bacillales</taxon>
        <taxon>Paenibacillaceae</taxon>
        <taxon>Paenibacillus</taxon>
    </lineage>
</organism>
<dbReference type="InterPro" id="IPR027417">
    <property type="entry name" value="P-loop_NTPase"/>
</dbReference>
<dbReference type="Pfam" id="PF16542">
    <property type="entry name" value="PNKP_ligase"/>
    <property type="match status" value="1"/>
</dbReference>
<feature type="domain" description="Polynucleotide kinase-phosphatase ligase" evidence="2">
    <location>
        <begin position="486"/>
        <end position="834"/>
    </location>
</feature>
<evidence type="ECO:0000259" key="2">
    <source>
        <dbReference type="Pfam" id="PF16542"/>
    </source>
</evidence>
<dbReference type="PANTHER" id="PTHR42850:SF4">
    <property type="entry name" value="ZINC-DEPENDENT ENDOPOLYPHOSPHATASE"/>
    <property type="match status" value="1"/>
</dbReference>
<dbReference type="PANTHER" id="PTHR42850">
    <property type="entry name" value="METALLOPHOSPHOESTERASE"/>
    <property type="match status" value="1"/>
</dbReference>
<dbReference type="GO" id="GO:0016791">
    <property type="term" value="F:phosphatase activity"/>
    <property type="evidence" value="ECO:0007669"/>
    <property type="project" value="TreeGrafter"/>
</dbReference>
<reference evidence="3" key="1">
    <citation type="submission" date="2014-08" db="EMBL/GenBank/DDBJ databases">
        <title>Comparative genomics of the Paenibacillus odorifer group.</title>
        <authorList>
            <person name="den Bakker H.C."/>
            <person name="Tsai Y.-C.Y.-C."/>
            <person name="Martin N."/>
            <person name="Korlach J."/>
            <person name="Wiedmann M."/>
        </authorList>
    </citation>
    <scope>NUCLEOTIDE SEQUENCE [LARGE SCALE GENOMIC DNA]</scope>
    <source>
        <strain evidence="3">DSM 13188</strain>
    </source>
</reference>
<dbReference type="KEGG" id="pbd:PBOR_01060"/>
<dbReference type="Gene3D" id="3.30.470.30">
    <property type="entry name" value="DNA ligase/mRNA capping enzyme"/>
    <property type="match status" value="2"/>
</dbReference>
<feature type="domain" description="Calcineurin-like phosphoesterase" evidence="1">
    <location>
        <begin position="216"/>
        <end position="408"/>
    </location>
</feature>
<dbReference type="InterPro" id="IPR050126">
    <property type="entry name" value="Ap4A_hydrolase"/>
</dbReference>
<dbReference type="RefSeq" id="WP_042210050.1">
    <property type="nucleotide sequence ID" value="NZ_CP009285.1"/>
</dbReference>
<dbReference type="EMBL" id="CP009285">
    <property type="protein sequence ID" value="AIQ55714.1"/>
    <property type="molecule type" value="Genomic_DNA"/>
</dbReference>
<dbReference type="SUPFAM" id="SSF56091">
    <property type="entry name" value="DNA ligase/mRNA capping enzyme, catalytic domain"/>
    <property type="match status" value="1"/>
</dbReference>
<dbReference type="HOGENOM" id="CLU_016728_0_0_9"/>
<dbReference type="Proteomes" id="UP000029518">
    <property type="component" value="Chromosome"/>
</dbReference>
<name>A0A089MGH2_PAEBO</name>
<gene>
    <name evidence="3" type="ORF">PBOR_01060</name>
</gene>
<dbReference type="Pfam" id="PF00149">
    <property type="entry name" value="Metallophos"/>
    <property type="match status" value="1"/>
</dbReference>
<dbReference type="Gene3D" id="3.60.21.10">
    <property type="match status" value="1"/>
</dbReference>
<dbReference type="GO" id="GO:0005737">
    <property type="term" value="C:cytoplasm"/>
    <property type="evidence" value="ECO:0007669"/>
    <property type="project" value="TreeGrafter"/>
</dbReference>
<protein>
    <submittedName>
        <fullName evidence="3">Metallophosphoesterase</fullName>
    </submittedName>
</protein>
<dbReference type="Gene3D" id="3.40.50.300">
    <property type="entry name" value="P-loop containing nucleotide triphosphate hydrolases"/>
    <property type="match status" value="1"/>
</dbReference>